<dbReference type="Proteomes" id="UP000288603">
    <property type="component" value="Unassembled WGS sequence"/>
</dbReference>
<proteinExistence type="predicted"/>
<dbReference type="AlphaFoldDB" id="A0A3S4AAT7"/>
<comment type="caution">
    <text evidence="2">The sequence shown here is derived from an EMBL/GenBank/DDBJ whole genome shotgun (WGS) entry which is preliminary data.</text>
</comment>
<gene>
    <name evidence="2" type="ORF">ELQ92_15240</name>
</gene>
<feature type="compositionally biased region" description="Polar residues" evidence="1">
    <location>
        <begin position="1"/>
        <end position="10"/>
    </location>
</feature>
<feature type="region of interest" description="Disordered" evidence="1">
    <location>
        <begin position="1"/>
        <end position="39"/>
    </location>
</feature>
<evidence type="ECO:0000256" key="1">
    <source>
        <dbReference type="SAM" id="MobiDB-lite"/>
    </source>
</evidence>
<dbReference type="EMBL" id="RZNC01000008">
    <property type="protein sequence ID" value="RWZ55373.1"/>
    <property type="molecule type" value="Genomic_DNA"/>
</dbReference>
<reference evidence="2 3" key="1">
    <citation type="submission" date="2018-12" db="EMBL/GenBank/DDBJ databases">
        <authorList>
            <person name="Li F."/>
        </authorList>
    </citation>
    <scope>NUCLEOTIDE SEQUENCE [LARGE SCALE GENOMIC DNA]</scope>
    <source>
        <strain evidence="2 3">8H24J-4-2</strain>
    </source>
</reference>
<evidence type="ECO:0000313" key="3">
    <source>
        <dbReference type="Proteomes" id="UP000288603"/>
    </source>
</evidence>
<evidence type="ECO:0000313" key="2">
    <source>
        <dbReference type="EMBL" id="RWZ55373.1"/>
    </source>
</evidence>
<sequence>MPRQVTSLIDTDTDIDPRRSPHELHPSPHPRASDRRTTDDLLGRLRRPAALREHEVLADAGGIRG</sequence>
<protein>
    <submittedName>
        <fullName evidence="2">Uncharacterized protein</fullName>
    </submittedName>
</protein>
<keyword evidence="3" id="KW-1185">Reference proteome</keyword>
<accession>A0A3S4AAT7</accession>
<feature type="compositionally biased region" description="Basic and acidic residues" evidence="1">
    <location>
        <begin position="15"/>
        <end position="39"/>
    </location>
</feature>
<organism evidence="2 3">
    <name type="scientific">Labedella populi</name>
    <dbReference type="NCBI Taxonomy" id="2498850"/>
    <lineage>
        <taxon>Bacteria</taxon>
        <taxon>Bacillati</taxon>
        <taxon>Actinomycetota</taxon>
        <taxon>Actinomycetes</taxon>
        <taxon>Micrococcales</taxon>
        <taxon>Microbacteriaceae</taxon>
        <taxon>Labedella</taxon>
    </lineage>
</organism>
<name>A0A3S4AAT7_9MICO</name>